<dbReference type="Proteomes" id="UP000198949">
    <property type="component" value="Unassembled WGS sequence"/>
</dbReference>
<protein>
    <submittedName>
        <fullName evidence="1">Uncharacterized protein</fullName>
    </submittedName>
</protein>
<sequence>MTQPHRSTARSQAPKPLPHVITAKTMRIAWLRGEVRPLSPQIDNCVQYLGYWWINDDTEWIRVTAQNAIDLLNAQKIRSASIYRNLHAKRGEEPA</sequence>
<reference evidence="2" key="1">
    <citation type="submission" date="2016-10" db="EMBL/GenBank/DDBJ databases">
        <authorList>
            <person name="Varghese N."/>
            <person name="Submissions S."/>
        </authorList>
    </citation>
    <scope>NUCLEOTIDE SEQUENCE [LARGE SCALE GENOMIC DNA]</scope>
    <source>
        <strain evidence="2">CGMCC 4.3516</strain>
    </source>
</reference>
<evidence type="ECO:0000313" key="1">
    <source>
        <dbReference type="EMBL" id="SDC96053.1"/>
    </source>
</evidence>
<name>A0A1G6QUW0_9ACTN</name>
<dbReference type="STRING" id="58114.SAMN05216270_101125"/>
<dbReference type="AlphaFoldDB" id="A0A1G6QUW0"/>
<dbReference type="OrthoDB" id="5196238at2"/>
<proteinExistence type="predicted"/>
<dbReference type="RefSeq" id="WP_091027216.1">
    <property type="nucleotide sequence ID" value="NZ_FNAD01000001.1"/>
</dbReference>
<accession>A0A1G6QUW0</accession>
<keyword evidence="2" id="KW-1185">Reference proteome</keyword>
<dbReference type="EMBL" id="FNAD01000001">
    <property type="protein sequence ID" value="SDC96053.1"/>
    <property type="molecule type" value="Genomic_DNA"/>
</dbReference>
<organism evidence="1 2">
    <name type="scientific">Glycomyces harbinensis</name>
    <dbReference type="NCBI Taxonomy" id="58114"/>
    <lineage>
        <taxon>Bacteria</taxon>
        <taxon>Bacillati</taxon>
        <taxon>Actinomycetota</taxon>
        <taxon>Actinomycetes</taxon>
        <taxon>Glycomycetales</taxon>
        <taxon>Glycomycetaceae</taxon>
        <taxon>Glycomyces</taxon>
    </lineage>
</organism>
<evidence type="ECO:0000313" key="2">
    <source>
        <dbReference type="Proteomes" id="UP000198949"/>
    </source>
</evidence>
<gene>
    <name evidence="1" type="ORF">SAMN05216270_101125</name>
</gene>